<gene>
    <name evidence="1" type="ORF">PAXRUDRAFT_175419</name>
</gene>
<proteinExistence type="predicted"/>
<dbReference type="Proteomes" id="UP000054538">
    <property type="component" value="Unassembled WGS sequence"/>
</dbReference>
<dbReference type="EMBL" id="KN828767">
    <property type="protein sequence ID" value="KIK74546.1"/>
    <property type="molecule type" value="Genomic_DNA"/>
</dbReference>
<keyword evidence="2" id="KW-1185">Reference proteome</keyword>
<sequence length="115" mass="12979">AGFIVSNMQMTIHTSMFQCTFQDISECPQDLACGLTELSKKFAKLEPHPLHAKAGDYMVYAVPLIIFMHDVSGNVSKQWNIHHVVYMLNVSLPCDMLEKEFCFRFVTASPHAAPM</sequence>
<name>A0A0D0CU07_9AGAM</name>
<dbReference type="STRING" id="930991.A0A0D0CU07"/>
<organism evidence="1 2">
    <name type="scientific">Paxillus rubicundulus Ve08.2h10</name>
    <dbReference type="NCBI Taxonomy" id="930991"/>
    <lineage>
        <taxon>Eukaryota</taxon>
        <taxon>Fungi</taxon>
        <taxon>Dikarya</taxon>
        <taxon>Basidiomycota</taxon>
        <taxon>Agaricomycotina</taxon>
        <taxon>Agaricomycetes</taxon>
        <taxon>Agaricomycetidae</taxon>
        <taxon>Boletales</taxon>
        <taxon>Paxilineae</taxon>
        <taxon>Paxillaceae</taxon>
        <taxon>Paxillus</taxon>
    </lineage>
</organism>
<reference evidence="2" key="2">
    <citation type="submission" date="2015-01" db="EMBL/GenBank/DDBJ databases">
        <title>Evolutionary Origins and Diversification of the Mycorrhizal Mutualists.</title>
        <authorList>
            <consortium name="DOE Joint Genome Institute"/>
            <consortium name="Mycorrhizal Genomics Consortium"/>
            <person name="Kohler A."/>
            <person name="Kuo A."/>
            <person name="Nagy L.G."/>
            <person name="Floudas D."/>
            <person name="Copeland A."/>
            <person name="Barry K.W."/>
            <person name="Cichocki N."/>
            <person name="Veneault-Fourrey C."/>
            <person name="LaButti K."/>
            <person name="Lindquist E.A."/>
            <person name="Lipzen A."/>
            <person name="Lundell T."/>
            <person name="Morin E."/>
            <person name="Murat C."/>
            <person name="Riley R."/>
            <person name="Ohm R."/>
            <person name="Sun H."/>
            <person name="Tunlid A."/>
            <person name="Henrissat B."/>
            <person name="Grigoriev I.V."/>
            <person name="Hibbett D.S."/>
            <person name="Martin F."/>
        </authorList>
    </citation>
    <scope>NUCLEOTIDE SEQUENCE [LARGE SCALE GENOMIC DNA]</scope>
    <source>
        <strain evidence="2">Ve08.2h10</strain>
    </source>
</reference>
<evidence type="ECO:0000313" key="2">
    <source>
        <dbReference type="Proteomes" id="UP000054538"/>
    </source>
</evidence>
<dbReference type="InParanoid" id="A0A0D0CU07"/>
<dbReference type="AlphaFoldDB" id="A0A0D0CU07"/>
<dbReference type="HOGENOM" id="CLU_2114734_0_0_1"/>
<feature type="non-terminal residue" evidence="1">
    <location>
        <position position="115"/>
    </location>
</feature>
<evidence type="ECO:0000313" key="1">
    <source>
        <dbReference type="EMBL" id="KIK74546.1"/>
    </source>
</evidence>
<protein>
    <submittedName>
        <fullName evidence="1">Uncharacterized protein</fullName>
    </submittedName>
</protein>
<reference evidence="1 2" key="1">
    <citation type="submission" date="2014-04" db="EMBL/GenBank/DDBJ databases">
        <authorList>
            <consortium name="DOE Joint Genome Institute"/>
            <person name="Kuo A."/>
            <person name="Kohler A."/>
            <person name="Jargeat P."/>
            <person name="Nagy L.G."/>
            <person name="Floudas D."/>
            <person name="Copeland A."/>
            <person name="Barry K.W."/>
            <person name="Cichocki N."/>
            <person name="Veneault-Fourrey C."/>
            <person name="LaButti K."/>
            <person name="Lindquist E.A."/>
            <person name="Lipzen A."/>
            <person name="Lundell T."/>
            <person name="Morin E."/>
            <person name="Murat C."/>
            <person name="Sun H."/>
            <person name="Tunlid A."/>
            <person name="Henrissat B."/>
            <person name="Grigoriev I.V."/>
            <person name="Hibbett D.S."/>
            <person name="Martin F."/>
            <person name="Nordberg H.P."/>
            <person name="Cantor M.N."/>
            <person name="Hua S.X."/>
        </authorList>
    </citation>
    <scope>NUCLEOTIDE SEQUENCE [LARGE SCALE GENOMIC DNA]</scope>
    <source>
        <strain evidence="1 2">Ve08.2h10</strain>
    </source>
</reference>
<accession>A0A0D0CU07</accession>
<dbReference type="OrthoDB" id="2689385at2759"/>